<evidence type="ECO:0000313" key="1">
    <source>
        <dbReference type="EMBL" id="QVI23481.1"/>
    </source>
</evidence>
<dbReference type="InterPro" id="IPR036390">
    <property type="entry name" value="WH_DNA-bd_sf"/>
</dbReference>
<dbReference type="Gene3D" id="1.10.10.10">
    <property type="entry name" value="Winged helix-like DNA-binding domain superfamily/Winged helix DNA-binding domain"/>
    <property type="match status" value="1"/>
</dbReference>
<accession>A0ABX8CU97</accession>
<dbReference type="InterPro" id="IPR036388">
    <property type="entry name" value="WH-like_DNA-bd_sf"/>
</dbReference>
<protein>
    <submittedName>
        <fullName evidence="1">Winged helix-turn-helix transcriptional regulator</fullName>
    </submittedName>
</protein>
<name>A0ABX8CU97_9NOCA</name>
<sequence length="136" mass="14955">MKPIGYWLNRADHAFTTHMDTMLAEFGLTRITWQVLNVVADTPEATDTDIHTVLAANAARATLDAVIATTLTGDWTTRPGPGRIALTDDGRRRLAVVTDRVAAFRAQSMHGITEDEYRTAVSVLERMTLNVETTAV</sequence>
<dbReference type="Proteomes" id="UP000683310">
    <property type="component" value="Chromosome"/>
</dbReference>
<dbReference type="EMBL" id="CP074371">
    <property type="protein sequence ID" value="QVI23481.1"/>
    <property type="molecule type" value="Genomic_DNA"/>
</dbReference>
<evidence type="ECO:0000313" key="2">
    <source>
        <dbReference type="Proteomes" id="UP000683310"/>
    </source>
</evidence>
<gene>
    <name evidence="1" type="ORF">KHQ06_11720</name>
</gene>
<reference evidence="1 2" key="1">
    <citation type="submission" date="2021-04" db="EMBL/GenBank/DDBJ databases">
        <title>Nocardia tengchongensis.</title>
        <authorList>
            <person name="Zhuang k."/>
            <person name="Ran Y."/>
            <person name="Li W."/>
        </authorList>
    </citation>
    <scope>NUCLEOTIDE SEQUENCE [LARGE SCALE GENOMIC DNA]</scope>
    <source>
        <strain evidence="1 2">CFH S0057</strain>
    </source>
</reference>
<dbReference type="RefSeq" id="WP_213559553.1">
    <property type="nucleotide sequence ID" value="NZ_JBHZDI010000007.1"/>
</dbReference>
<organism evidence="1 2">
    <name type="scientific">Nocardia tengchongensis</name>
    <dbReference type="NCBI Taxonomy" id="2055889"/>
    <lineage>
        <taxon>Bacteria</taxon>
        <taxon>Bacillati</taxon>
        <taxon>Actinomycetota</taxon>
        <taxon>Actinomycetes</taxon>
        <taxon>Mycobacteriales</taxon>
        <taxon>Nocardiaceae</taxon>
        <taxon>Nocardia</taxon>
    </lineage>
</organism>
<proteinExistence type="predicted"/>
<dbReference type="SUPFAM" id="SSF46785">
    <property type="entry name" value="Winged helix' DNA-binding domain"/>
    <property type="match status" value="1"/>
</dbReference>
<keyword evidence="2" id="KW-1185">Reference proteome</keyword>